<keyword evidence="1" id="KW-0304">Gas vesicle</keyword>
<dbReference type="PANTHER" id="PTHR36852">
    <property type="entry name" value="PROTEIN GVPL 2"/>
    <property type="match status" value="1"/>
</dbReference>
<comment type="caution">
    <text evidence="4">The sequence shown here is derived from an EMBL/GenBank/DDBJ whole genome shotgun (WGS) entry which is preliminary data.</text>
</comment>
<evidence type="ECO:0000313" key="4">
    <source>
        <dbReference type="EMBL" id="OGG57298.1"/>
    </source>
</evidence>
<evidence type="ECO:0008006" key="6">
    <source>
        <dbReference type="Google" id="ProtNLM"/>
    </source>
</evidence>
<organism evidence="4 5">
    <name type="scientific">Handelsmanbacteria sp. (strain RIFCSPLOWO2_12_FULL_64_10)</name>
    <dbReference type="NCBI Taxonomy" id="1817868"/>
    <lineage>
        <taxon>Bacteria</taxon>
        <taxon>Candidatus Handelsmaniibacteriota</taxon>
    </lineage>
</organism>
<proteinExistence type="inferred from homology"/>
<dbReference type="Pfam" id="PF06386">
    <property type="entry name" value="GvpL_GvpF"/>
    <property type="match status" value="1"/>
</dbReference>
<gene>
    <name evidence="4" type="ORF">A3F84_11425</name>
</gene>
<dbReference type="GO" id="GO:0031412">
    <property type="term" value="P:gas vesicle organization"/>
    <property type="evidence" value="ECO:0007669"/>
    <property type="project" value="InterPro"/>
</dbReference>
<reference evidence="4 5" key="1">
    <citation type="journal article" date="2016" name="Nat. Commun.">
        <title>Thousands of microbial genomes shed light on interconnected biogeochemical processes in an aquifer system.</title>
        <authorList>
            <person name="Anantharaman K."/>
            <person name="Brown C.T."/>
            <person name="Hug L.A."/>
            <person name="Sharon I."/>
            <person name="Castelle C.J."/>
            <person name="Probst A.J."/>
            <person name="Thomas B.C."/>
            <person name="Singh A."/>
            <person name="Wilkins M.J."/>
            <person name="Karaoz U."/>
            <person name="Brodie E.L."/>
            <person name="Williams K.H."/>
            <person name="Hubbard S.S."/>
            <person name="Banfield J.F."/>
        </authorList>
    </citation>
    <scope>NUCLEOTIDE SEQUENCE [LARGE SCALE GENOMIC DNA]</scope>
    <source>
        <strain evidence="5">RIFCSPLOWO2_12_FULL_64_10</strain>
    </source>
</reference>
<dbReference type="Proteomes" id="UP000178606">
    <property type="component" value="Unassembled WGS sequence"/>
</dbReference>
<sequence length="230" mass="25207">MLSRAPLGAFCGPSGEAHLRDLAWVGPRACRHEEVIERAMRCSPVFPARFGTLFSSVERLERLIEAHYDTVSGFLDSMIDKEEWGVKGLLCEAEAERHLLAPPSALPPSPGARYLLERGRRAEADRRLRSWVEAVGASVAEDLQGRAVACRGLRAVPRDVSGRDAHVAFNLAFLLLRSAREAFRLRVEQLSAEHASRGLTLELSGPWPPYSFCPSLDPLAGAPREANASA</sequence>
<dbReference type="AlphaFoldDB" id="A0A1F6D787"/>
<comment type="subcellular location">
    <subcellularLocation>
        <location evidence="2">Gas vesicle</location>
    </subcellularLocation>
</comment>
<dbReference type="GO" id="GO:0031411">
    <property type="term" value="C:gas vesicle"/>
    <property type="evidence" value="ECO:0007669"/>
    <property type="project" value="UniProtKB-SubCell"/>
</dbReference>
<dbReference type="PANTHER" id="PTHR36852:SF1">
    <property type="entry name" value="PROTEIN GVPL 2"/>
    <property type="match status" value="1"/>
</dbReference>
<evidence type="ECO:0000313" key="5">
    <source>
        <dbReference type="Proteomes" id="UP000178606"/>
    </source>
</evidence>
<dbReference type="EMBL" id="MFKF01000001">
    <property type="protein sequence ID" value="OGG57298.1"/>
    <property type="molecule type" value="Genomic_DNA"/>
</dbReference>
<protein>
    <recommendedName>
        <fullName evidence="6">Gas vesicle synthesis GvpLGvpF</fullName>
    </recommendedName>
</protein>
<dbReference type="InterPro" id="IPR009430">
    <property type="entry name" value="GvpL/GvpF"/>
</dbReference>
<evidence type="ECO:0000256" key="2">
    <source>
        <dbReference type="ARBA" id="ARBA00035108"/>
    </source>
</evidence>
<name>A0A1F6D787_HANXR</name>
<comment type="similarity">
    <text evidence="3">Belongs to the gas vesicle GvpF/GvpL family.</text>
</comment>
<evidence type="ECO:0000256" key="1">
    <source>
        <dbReference type="ARBA" id="ARBA00022987"/>
    </source>
</evidence>
<evidence type="ECO:0000256" key="3">
    <source>
        <dbReference type="ARBA" id="ARBA00035643"/>
    </source>
</evidence>
<accession>A0A1F6D787</accession>